<dbReference type="Proteomes" id="UP001445335">
    <property type="component" value="Unassembled WGS sequence"/>
</dbReference>
<evidence type="ECO:0000256" key="1">
    <source>
        <dbReference type="SAM" id="MobiDB-lite"/>
    </source>
</evidence>
<dbReference type="EMBL" id="JALJOU010000014">
    <property type="protein sequence ID" value="KAK9839808.1"/>
    <property type="molecule type" value="Genomic_DNA"/>
</dbReference>
<dbReference type="PANTHER" id="PTHR14374:SF0">
    <property type="entry name" value="TRAFFICKING PROTEIN PARTICLE COMPLEX SUBUNIT 11"/>
    <property type="match status" value="1"/>
</dbReference>
<reference evidence="3 4" key="1">
    <citation type="journal article" date="2024" name="Nat. Commun.">
        <title>Phylogenomics reveals the evolutionary origins of lichenization in chlorophyte algae.</title>
        <authorList>
            <person name="Puginier C."/>
            <person name="Libourel C."/>
            <person name="Otte J."/>
            <person name="Skaloud P."/>
            <person name="Haon M."/>
            <person name="Grisel S."/>
            <person name="Petersen M."/>
            <person name="Berrin J.G."/>
            <person name="Delaux P.M."/>
            <person name="Dal Grande F."/>
            <person name="Keller J."/>
        </authorList>
    </citation>
    <scope>NUCLEOTIDE SEQUENCE [LARGE SCALE GENOMIC DNA]</scope>
    <source>
        <strain evidence="3 4">SAG 245.80</strain>
    </source>
</reference>
<keyword evidence="4" id="KW-1185">Reference proteome</keyword>
<evidence type="ECO:0000313" key="4">
    <source>
        <dbReference type="Proteomes" id="UP001445335"/>
    </source>
</evidence>
<proteinExistence type="predicted"/>
<name>A0AAW1S2H0_9CHLO</name>
<feature type="compositionally biased region" description="Low complexity" evidence="1">
    <location>
        <begin position="1047"/>
        <end position="1060"/>
    </location>
</feature>
<dbReference type="InterPro" id="IPR021773">
    <property type="entry name" value="TPC11"/>
</dbReference>
<feature type="region of interest" description="Disordered" evidence="1">
    <location>
        <begin position="1013"/>
        <end position="1111"/>
    </location>
</feature>
<feature type="domain" description="Trafficking protein particle complex subunit 11" evidence="2">
    <location>
        <begin position="250"/>
        <end position="510"/>
    </location>
</feature>
<dbReference type="Pfam" id="PF11817">
    <property type="entry name" value="Foie-gras_1"/>
    <property type="match status" value="1"/>
</dbReference>
<organism evidence="3 4">
    <name type="scientific">Elliptochloris bilobata</name>
    <dbReference type="NCBI Taxonomy" id="381761"/>
    <lineage>
        <taxon>Eukaryota</taxon>
        <taxon>Viridiplantae</taxon>
        <taxon>Chlorophyta</taxon>
        <taxon>core chlorophytes</taxon>
        <taxon>Trebouxiophyceae</taxon>
        <taxon>Trebouxiophyceae incertae sedis</taxon>
        <taxon>Elliptochloris clade</taxon>
        <taxon>Elliptochloris</taxon>
    </lineage>
</organism>
<sequence length="1293" mass="133505">MEYYASEVVTPPLALVALLGCPALHGRVGEYLRAAQKPPINSLGVAEPSAAPRLFGERKPSSGASKGGILKVGWFAKHRQQRPAVAVLFLEREAAVGDPAAWTRILAALEAVRVATRPRGARTVIVVVQPPGEPPAELPEERLGPICRQGGIERRWVVGLSAAEGEAGLRRLARLLHEAAGAFYLDDARRRLAAHAERRAAPPELSACVAFKAAALAEFRADWATAVKTYQTAYAELCRAPRAGIAPLQRWAELCAVAELVHLKVVTLLLHQQRVGEALAQFRGHMGALQRPPLPLPPGAAAVHAGWLTRQYAVMGGLLATRVDPALLPRQRDARPAYFFVAAANAAIERRRGAARARDAAPATGALASAPALVPGPYVGQLVTRDGSPPGQRVLDAAYERHSAAAEAAMGAEHTARALARLQQAHDLVARDSGGRQGGLAYHLAALMAREHLIANDAAAARRLLDSVAGMYRRERWEVPLAAALLELRECAARLKLSKEHVTYSLELSAMRRCLDAAQRTAIAQAAVAALATAPGEPPGLAEPAAPLSFQVRPVNDSLLGVFALWAGFETCGGAGSAVDAPVSAEQLRFGVALWSNVPVELAEAAVQVVVADADGSFSVPAQPCQRPPAKLGTVDAAASISHEAAAAEAGGISAPGAAVAEEGVMMGSGNVGGAAEGGSDPKPDPEQLRLEPGRWARAWAAWRPRRAGTARVTEVVLRLGARAEVVWSLSAFPAGLVPIGWTGQEGDAQSPFGPAACASGAAVDGGRFEVHVPSRHRPPVLQIAGAAQVAVGEEVRLEIAGPEAAAPAVRLNALSAGAVWRGVALLRAERPGDLAVTAQLAYQSAPERGDPGAVTASWEATAAHPFELSVRVTAPARRALLLPPPPLLAAPSLDPGDVPPPGAAAPLGDAAQVGGSVSDPLVLPTGEPCLLAATLRAAALFEVHLERVTVEPLPGSGMEADPGEGVAATLAAGGPAALCPGDCHTALLRLARAAPAPAGPLGNVVVAWRRSRPPEQHTASSAAPSSPGAAQPLAARTFGSPTAELPPSASRAAVPASARTEGDMKRASRSSVAPTALGGDRLEGGSLPAGAADAEAGTGGPGAESGAELGSETRLGQVRTRLALPEAAWAAAALEAEPWWPPSVRAGEPFPLRLRLRNRTPLLLDVALRAGDSTGFVFAGPRSGSTALLPHAAAVLALELVAVSPGALPLPDLSLAVRRIGAALRPLAGRKVLVLPPAVRREGLAEAVMDAAVAQLQLEKLWSPTAHLAKVGPLTTPQQLYGLRHQRQNSPA</sequence>
<evidence type="ECO:0000313" key="3">
    <source>
        <dbReference type="EMBL" id="KAK9839808.1"/>
    </source>
</evidence>
<dbReference type="PANTHER" id="PTHR14374">
    <property type="entry name" value="FOIE GRAS"/>
    <property type="match status" value="1"/>
</dbReference>
<protein>
    <recommendedName>
        <fullName evidence="2">Trafficking protein particle complex subunit 11 domain-containing protein</fullName>
    </recommendedName>
</protein>
<feature type="compositionally biased region" description="Low complexity" evidence="1">
    <location>
        <begin position="1020"/>
        <end position="1036"/>
    </location>
</feature>
<gene>
    <name evidence="3" type="ORF">WJX81_003235</name>
</gene>
<comment type="caution">
    <text evidence="3">The sequence shown here is derived from an EMBL/GenBank/DDBJ whole genome shotgun (WGS) entry which is preliminary data.</text>
</comment>
<feature type="compositionally biased region" description="Low complexity" evidence="1">
    <location>
        <begin position="1086"/>
        <end position="1097"/>
    </location>
</feature>
<evidence type="ECO:0000259" key="2">
    <source>
        <dbReference type="Pfam" id="PF11817"/>
    </source>
</evidence>
<accession>A0AAW1S2H0</accession>